<proteinExistence type="predicted"/>
<dbReference type="AlphaFoldDB" id="A0A3L8SI84"/>
<sequence length="109" mass="11840">MGRAAFTTWTRSSPFKTELCARAEPPPRSCTTPAAAPARLRLRVAPPCVPRLACSEDSVTRELQCGTACFMSSKEGVQTLSEQALNRDFHLRVQQGDLCSAAAGTRETR</sequence>
<dbReference type="EMBL" id="QUSF01000018">
    <property type="protein sequence ID" value="RLW02452.1"/>
    <property type="molecule type" value="Genomic_DNA"/>
</dbReference>
<evidence type="ECO:0000313" key="2">
    <source>
        <dbReference type="Proteomes" id="UP000276834"/>
    </source>
</evidence>
<evidence type="ECO:0000313" key="1">
    <source>
        <dbReference type="EMBL" id="RLW02452.1"/>
    </source>
</evidence>
<gene>
    <name evidence="1" type="ORF">DV515_00007170</name>
</gene>
<protein>
    <submittedName>
        <fullName evidence="1">Uncharacterized protein</fullName>
    </submittedName>
</protein>
<accession>A0A3L8SI84</accession>
<reference evidence="1 2" key="1">
    <citation type="journal article" date="2018" name="Proc. R. Soc. B">
        <title>A non-coding region near Follistatin controls head colour polymorphism in the Gouldian finch.</title>
        <authorList>
            <person name="Toomey M.B."/>
            <person name="Marques C.I."/>
            <person name="Andrade P."/>
            <person name="Araujo P.M."/>
            <person name="Sabatino S."/>
            <person name="Gazda M.A."/>
            <person name="Afonso S."/>
            <person name="Lopes R.J."/>
            <person name="Corbo J.C."/>
            <person name="Carneiro M."/>
        </authorList>
    </citation>
    <scope>NUCLEOTIDE SEQUENCE [LARGE SCALE GENOMIC DNA]</scope>
    <source>
        <strain evidence="1">Red01</strain>
        <tissue evidence="1">Muscle</tissue>
    </source>
</reference>
<feature type="non-terminal residue" evidence="1">
    <location>
        <position position="109"/>
    </location>
</feature>
<name>A0A3L8SI84_CHLGU</name>
<organism evidence="1 2">
    <name type="scientific">Chloebia gouldiae</name>
    <name type="common">Gouldian finch</name>
    <name type="synonym">Erythrura gouldiae</name>
    <dbReference type="NCBI Taxonomy" id="44316"/>
    <lineage>
        <taxon>Eukaryota</taxon>
        <taxon>Metazoa</taxon>
        <taxon>Chordata</taxon>
        <taxon>Craniata</taxon>
        <taxon>Vertebrata</taxon>
        <taxon>Euteleostomi</taxon>
        <taxon>Archelosauria</taxon>
        <taxon>Archosauria</taxon>
        <taxon>Dinosauria</taxon>
        <taxon>Saurischia</taxon>
        <taxon>Theropoda</taxon>
        <taxon>Coelurosauria</taxon>
        <taxon>Aves</taxon>
        <taxon>Neognathae</taxon>
        <taxon>Neoaves</taxon>
        <taxon>Telluraves</taxon>
        <taxon>Australaves</taxon>
        <taxon>Passeriformes</taxon>
        <taxon>Passeroidea</taxon>
        <taxon>Passeridae</taxon>
        <taxon>Chloebia</taxon>
    </lineage>
</organism>
<dbReference type="Proteomes" id="UP000276834">
    <property type="component" value="Unassembled WGS sequence"/>
</dbReference>
<keyword evidence="2" id="KW-1185">Reference proteome</keyword>
<comment type="caution">
    <text evidence="1">The sequence shown here is derived from an EMBL/GenBank/DDBJ whole genome shotgun (WGS) entry which is preliminary data.</text>
</comment>